<feature type="region of interest" description="Disordered" evidence="1">
    <location>
        <begin position="586"/>
        <end position="685"/>
    </location>
</feature>
<name>A0A2K0TN76_9HYPO</name>
<feature type="region of interest" description="Disordered" evidence="1">
    <location>
        <begin position="234"/>
        <end position="321"/>
    </location>
</feature>
<evidence type="ECO:0000313" key="2">
    <source>
        <dbReference type="EMBL" id="PNP46988.1"/>
    </source>
</evidence>
<protein>
    <submittedName>
        <fullName evidence="2">Uncharacterized protein</fullName>
    </submittedName>
</protein>
<accession>A0A2K0TN76</accession>
<proteinExistence type="predicted"/>
<feature type="compositionally biased region" description="Low complexity" evidence="1">
    <location>
        <begin position="254"/>
        <end position="276"/>
    </location>
</feature>
<feature type="compositionally biased region" description="Low complexity" evidence="1">
    <location>
        <begin position="295"/>
        <end position="311"/>
    </location>
</feature>
<evidence type="ECO:0000313" key="3">
    <source>
        <dbReference type="Proteomes" id="UP000236546"/>
    </source>
</evidence>
<organism evidence="2 3">
    <name type="scientific">Trichoderma gamsii</name>
    <dbReference type="NCBI Taxonomy" id="398673"/>
    <lineage>
        <taxon>Eukaryota</taxon>
        <taxon>Fungi</taxon>
        <taxon>Dikarya</taxon>
        <taxon>Ascomycota</taxon>
        <taxon>Pezizomycotina</taxon>
        <taxon>Sordariomycetes</taxon>
        <taxon>Hypocreomycetidae</taxon>
        <taxon>Hypocreales</taxon>
        <taxon>Hypocreaceae</taxon>
        <taxon>Trichoderma</taxon>
    </lineage>
</organism>
<sequence length="772" mass="84576">MTRRSGSSDGTFYFQAWHVNRVVSAETWTQNKEIADFVEQHLSPDAKKWLFVKACVPTKERPGLVVPVSISVKLRAAKVGQDPMDAKRALLQFRNKEYPSIARSYFITRLRKTLDFFNAYSEGVESDSFLADFKVVKSSKQLKERIQGAMKALKRDAWGDIVEGLSGSASPEPVFKAAKFIARRGPGTFKDLGECDIINICLDFSDPASNPHLLPATPLQNPLPLPDIVVTAATEPEQSLRPRKASDASDHTVGSTDASGSDASSTCSVETSQSSVIVEESPSKMHDGDAKEPSSESSVTPVEEVVPATTPDAEEAPSLYATDDTSAAAVKTPVAETPDIVFTADSSEASCLEIISEAADTITTSIASSSGVVATRRKMNCVLSPENTQTAYFILQDSGNWLQSFMAGRAKNAQQLTSAFFHSPIILAAAISPFEALKPDGMMQVYFMTQSREQQDEAVHDENGSVVRTRKGRKPVQDWVVGSARISTRALTMHLGKQLEKRKVRLLPAASPAVRKVDSVVGPNNRLIEMTVAPGIPQAVLVSTPHPVEDVREGDIVEEERDDGFVHIETNIVNRIVEEVVVSPVENTNENTERKVKRERRVKKAEKKPRSKGKAPLVNDKIKTNTKTGAKAKKRKTETDQKTSTGDSNARADVKTDIKVDANSVPPRKPSKVYTPPFSRKSWRDVEPQEPQVIYDTMSGYDFLQVDDVQVFSFSSSSHDMMLRTSPATRPTAVEESEGIGVWAPPVVGIFSWMWDHLSPGGWSSKTTTTAH</sequence>
<feature type="compositionally biased region" description="Basic and acidic residues" evidence="1">
    <location>
        <begin position="281"/>
        <end position="294"/>
    </location>
</feature>
<dbReference type="OrthoDB" id="5137810at2759"/>
<feature type="compositionally biased region" description="Basic and acidic residues" evidence="1">
    <location>
        <begin position="650"/>
        <end position="660"/>
    </location>
</feature>
<gene>
    <name evidence="2" type="ORF">TGAMA5MH_01941</name>
</gene>
<feature type="compositionally biased region" description="Basic and acidic residues" evidence="1">
    <location>
        <begin position="238"/>
        <end position="250"/>
    </location>
</feature>
<reference evidence="2 3" key="1">
    <citation type="submission" date="2017-02" db="EMBL/GenBank/DDBJ databases">
        <title>Genomes of Trichoderma spp. with biocontrol activity.</title>
        <authorList>
            <person name="Gardiner D."/>
            <person name="Kazan K."/>
            <person name="Vos C."/>
            <person name="Harvey P."/>
        </authorList>
    </citation>
    <scope>NUCLEOTIDE SEQUENCE [LARGE SCALE GENOMIC DNA]</scope>
    <source>
        <strain evidence="2 3">A5MH</strain>
    </source>
</reference>
<comment type="caution">
    <text evidence="2">The sequence shown here is derived from an EMBL/GenBank/DDBJ whole genome shotgun (WGS) entry which is preliminary data.</text>
</comment>
<feature type="compositionally biased region" description="Basic residues" evidence="1">
    <location>
        <begin position="597"/>
        <end position="613"/>
    </location>
</feature>
<dbReference type="EMBL" id="MTYH01000014">
    <property type="protein sequence ID" value="PNP46988.1"/>
    <property type="molecule type" value="Genomic_DNA"/>
</dbReference>
<dbReference type="AlphaFoldDB" id="A0A2K0TN76"/>
<dbReference type="Proteomes" id="UP000236546">
    <property type="component" value="Unassembled WGS sequence"/>
</dbReference>
<evidence type="ECO:0000256" key="1">
    <source>
        <dbReference type="SAM" id="MobiDB-lite"/>
    </source>
</evidence>